<evidence type="ECO:0000256" key="2">
    <source>
        <dbReference type="ARBA" id="ARBA00023315"/>
    </source>
</evidence>
<evidence type="ECO:0000313" key="5">
    <source>
        <dbReference type="EMBL" id="CAB4823104.1"/>
    </source>
</evidence>
<dbReference type="CDD" id="cd07989">
    <property type="entry name" value="LPLAT_AGPAT-like"/>
    <property type="match status" value="1"/>
</dbReference>
<feature type="region of interest" description="Disordered" evidence="3">
    <location>
        <begin position="277"/>
        <end position="317"/>
    </location>
</feature>
<dbReference type="InterPro" id="IPR002123">
    <property type="entry name" value="Plipid/glycerol_acylTrfase"/>
</dbReference>
<dbReference type="EMBL" id="CAFABE010000017">
    <property type="protein sequence ID" value="CAB4823104.1"/>
    <property type="molecule type" value="Genomic_DNA"/>
</dbReference>
<keyword evidence="2" id="KW-0012">Acyltransferase</keyword>
<protein>
    <submittedName>
        <fullName evidence="7">Unannotated protein</fullName>
    </submittedName>
</protein>
<sequence length="317" mass="34743">MSNKFTRKISSLKFPLAAPTWPDSLPRPNPKRNTGLDYDTAWARRYPARFARAIFVDFISSPLVKTMAPTTVTGAEALSRIKGPVIFAANHNSHVDTAVLLSAIPVHLRHKVVVAAASDFFFDSTVKATAMSLVLGAIPIERSKVNRRSAETALELLKEGWSVIIYPEGGRSPDGWMHDFKGGAAYLSVRSDAPVVPVFLDGTSRVLPKSPVESGVSPGGSGSESRSTSRLRRHPVSVTFGRALRSLPDEDARKMGPRIEAAVSELGREVATDYWTARRHRDTSTTHGPSAAPWRRSWARPPAIKVSERTPRDSWPE</sequence>
<dbReference type="SUPFAM" id="SSF69593">
    <property type="entry name" value="Glycerol-3-phosphate (1)-acyltransferase"/>
    <property type="match status" value="1"/>
</dbReference>
<organism evidence="7">
    <name type="scientific">freshwater metagenome</name>
    <dbReference type="NCBI Taxonomy" id="449393"/>
    <lineage>
        <taxon>unclassified sequences</taxon>
        <taxon>metagenomes</taxon>
        <taxon>ecological metagenomes</taxon>
    </lineage>
</organism>
<evidence type="ECO:0000313" key="7">
    <source>
        <dbReference type="EMBL" id="CAB5031942.1"/>
    </source>
</evidence>
<name>A0A6J7RTE4_9ZZZZ</name>
<keyword evidence="1" id="KW-0808">Transferase</keyword>
<dbReference type="PANTHER" id="PTHR10434">
    <property type="entry name" value="1-ACYL-SN-GLYCEROL-3-PHOSPHATE ACYLTRANSFERASE"/>
    <property type="match status" value="1"/>
</dbReference>
<dbReference type="PANTHER" id="PTHR10434:SF11">
    <property type="entry name" value="1-ACYL-SN-GLYCEROL-3-PHOSPHATE ACYLTRANSFERASE"/>
    <property type="match status" value="1"/>
</dbReference>
<dbReference type="EMBL" id="CAFBLT010000001">
    <property type="protein sequence ID" value="CAB4860240.1"/>
    <property type="molecule type" value="Genomic_DNA"/>
</dbReference>
<dbReference type="AlphaFoldDB" id="A0A6J7RTE4"/>
<dbReference type="GO" id="GO:0006654">
    <property type="term" value="P:phosphatidic acid biosynthetic process"/>
    <property type="evidence" value="ECO:0007669"/>
    <property type="project" value="TreeGrafter"/>
</dbReference>
<feature type="region of interest" description="Disordered" evidence="3">
    <location>
        <begin position="209"/>
        <end position="234"/>
    </location>
</feature>
<dbReference type="SMART" id="SM00563">
    <property type="entry name" value="PlsC"/>
    <property type="match status" value="1"/>
</dbReference>
<feature type="compositionally biased region" description="Basic and acidic residues" evidence="3">
    <location>
        <begin position="306"/>
        <end position="317"/>
    </location>
</feature>
<evidence type="ECO:0000313" key="6">
    <source>
        <dbReference type="EMBL" id="CAB4860240.1"/>
    </source>
</evidence>
<evidence type="ECO:0000256" key="1">
    <source>
        <dbReference type="ARBA" id="ARBA00022679"/>
    </source>
</evidence>
<dbReference type="Pfam" id="PF01553">
    <property type="entry name" value="Acyltransferase"/>
    <property type="match status" value="1"/>
</dbReference>
<feature type="domain" description="Phospholipid/glycerol acyltransferase" evidence="4">
    <location>
        <begin position="85"/>
        <end position="203"/>
    </location>
</feature>
<accession>A0A6J7RTE4</accession>
<proteinExistence type="predicted"/>
<dbReference type="GO" id="GO:0003841">
    <property type="term" value="F:1-acylglycerol-3-phosphate O-acyltransferase activity"/>
    <property type="evidence" value="ECO:0007669"/>
    <property type="project" value="TreeGrafter"/>
</dbReference>
<evidence type="ECO:0000256" key="3">
    <source>
        <dbReference type="SAM" id="MobiDB-lite"/>
    </source>
</evidence>
<evidence type="ECO:0000259" key="4">
    <source>
        <dbReference type="SMART" id="SM00563"/>
    </source>
</evidence>
<dbReference type="EMBL" id="CAFBPM010000028">
    <property type="protein sequence ID" value="CAB5031942.1"/>
    <property type="molecule type" value="Genomic_DNA"/>
</dbReference>
<reference evidence="7" key="1">
    <citation type="submission" date="2020-05" db="EMBL/GenBank/DDBJ databases">
        <authorList>
            <person name="Chiriac C."/>
            <person name="Salcher M."/>
            <person name="Ghai R."/>
            <person name="Kavagutti S V."/>
        </authorList>
    </citation>
    <scope>NUCLEOTIDE SEQUENCE</scope>
</reference>
<gene>
    <name evidence="5" type="ORF">UFOPK3164_00559</name>
    <name evidence="6" type="ORF">UFOPK3427_00137</name>
    <name evidence="7" type="ORF">UFOPK4112_01763</name>
</gene>